<dbReference type="AlphaFoldDB" id="A0A7S4JU58"/>
<gene>
    <name evidence="1" type="ORF">OAUR00152_LOCUS33988</name>
</gene>
<reference evidence="1" key="1">
    <citation type="submission" date="2021-01" db="EMBL/GenBank/DDBJ databases">
        <authorList>
            <person name="Corre E."/>
            <person name="Pelletier E."/>
            <person name="Niang G."/>
            <person name="Scheremetjew M."/>
            <person name="Finn R."/>
            <person name="Kale V."/>
            <person name="Holt S."/>
            <person name="Cochrane G."/>
            <person name="Meng A."/>
            <person name="Brown T."/>
            <person name="Cohen L."/>
        </authorList>
    </citation>
    <scope>NUCLEOTIDE SEQUENCE</scope>
    <source>
        <strain evidence="1">Isolate 1302-5</strain>
    </source>
</reference>
<proteinExistence type="predicted"/>
<accession>A0A7S4JU58</accession>
<evidence type="ECO:0000313" key="1">
    <source>
        <dbReference type="EMBL" id="CAE2274445.1"/>
    </source>
</evidence>
<organism evidence="1">
    <name type="scientific">Odontella aurita</name>
    <dbReference type="NCBI Taxonomy" id="265563"/>
    <lineage>
        <taxon>Eukaryota</taxon>
        <taxon>Sar</taxon>
        <taxon>Stramenopiles</taxon>
        <taxon>Ochrophyta</taxon>
        <taxon>Bacillariophyta</taxon>
        <taxon>Mediophyceae</taxon>
        <taxon>Biddulphiophycidae</taxon>
        <taxon>Eupodiscales</taxon>
        <taxon>Odontellaceae</taxon>
        <taxon>Odontella</taxon>
    </lineage>
</organism>
<dbReference type="EMBL" id="HBKQ01049207">
    <property type="protein sequence ID" value="CAE2274445.1"/>
    <property type="molecule type" value="Transcribed_RNA"/>
</dbReference>
<protein>
    <submittedName>
        <fullName evidence="1">Uncharacterized protein</fullName>
    </submittedName>
</protein>
<name>A0A7S4JU58_9STRA</name>
<sequence length="139" mass="15354">MMIAIVRPVAFLSTCSAAFLLISASSIRWFFSGSVYPFIVGYCLDQRILMDLCDDLVDRTCAALPMKAKMAIPQRAQAIAIQADSCSKYNMLPRFFGISRVKGITRFRFLTFGFTSVAITNGITSNILCLCSLLTSHAF</sequence>